<evidence type="ECO:0000313" key="2">
    <source>
        <dbReference type="EMBL" id="PRQ35886.1"/>
    </source>
</evidence>
<accession>A0A2P6QNZ0</accession>
<name>A0A2P6QNZ0_ROSCH</name>
<keyword evidence="3" id="KW-1185">Reference proteome</keyword>
<keyword evidence="1" id="KW-0472">Membrane</keyword>
<feature type="transmembrane region" description="Helical" evidence="1">
    <location>
        <begin position="6"/>
        <end position="24"/>
    </location>
</feature>
<evidence type="ECO:0000256" key="1">
    <source>
        <dbReference type="SAM" id="Phobius"/>
    </source>
</evidence>
<gene>
    <name evidence="2" type="ORF">RchiOBHm_Chr4g0385361</name>
</gene>
<dbReference type="AlphaFoldDB" id="A0A2P6QNZ0"/>
<protein>
    <submittedName>
        <fullName evidence="2">Uncharacterized protein</fullName>
    </submittedName>
</protein>
<reference evidence="2 3" key="1">
    <citation type="journal article" date="2018" name="Nat. Genet.">
        <title>The Rosa genome provides new insights in the design of modern roses.</title>
        <authorList>
            <person name="Bendahmane M."/>
        </authorList>
    </citation>
    <scope>NUCLEOTIDE SEQUENCE [LARGE SCALE GENOMIC DNA]</scope>
    <source>
        <strain evidence="3">cv. Old Blush</strain>
    </source>
</reference>
<dbReference type="Proteomes" id="UP000238479">
    <property type="component" value="Chromosome 4"/>
</dbReference>
<evidence type="ECO:0000313" key="3">
    <source>
        <dbReference type="Proteomes" id="UP000238479"/>
    </source>
</evidence>
<proteinExistence type="predicted"/>
<comment type="caution">
    <text evidence="2">The sequence shown here is derived from an EMBL/GenBank/DDBJ whole genome shotgun (WGS) entry which is preliminary data.</text>
</comment>
<organism evidence="2 3">
    <name type="scientific">Rosa chinensis</name>
    <name type="common">China rose</name>
    <dbReference type="NCBI Taxonomy" id="74649"/>
    <lineage>
        <taxon>Eukaryota</taxon>
        <taxon>Viridiplantae</taxon>
        <taxon>Streptophyta</taxon>
        <taxon>Embryophyta</taxon>
        <taxon>Tracheophyta</taxon>
        <taxon>Spermatophyta</taxon>
        <taxon>Magnoliopsida</taxon>
        <taxon>eudicotyledons</taxon>
        <taxon>Gunneridae</taxon>
        <taxon>Pentapetalae</taxon>
        <taxon>rosids</taxon>
        <taxon>fabids</taxon>
        <taxon>Rosales</taxon>
        <taxon>Rosaceae</taxon>
        <taxon>Rosoideae</taxon>
        <taxon>Rosoideae incertae sedis</taxon>
        <taxon>Rosa</taxon>
    </lineage>
</organism>
<dbReference type="Gramene" id="PRQ35886">
    <property type="protein sequence ID" value="PRQ35886"/>
    <property type="gene ID" value="RchiOBHm_Chr4g0385361"/>
</dbReference>
<dbReference type="EMBL" id="PDCK01000042">
    <property type="protein sequence ID" value="PRQ35886.1"/>
    <property type="molecule type" value="Genomic_DNA"/>
</dbReference>
<keyword evidence="1" id="KW-0812">Transmembrane</keyword>
<sequence length="63" mass="7129">MVSSEVISALANPVLGVLLVGFFVKVTPIAQDILKDWKHTNEDIVEDCREQMRMRGMTLKVQK</sequence>
<keyword evidence="1" id="KW-1133">Transmembrane helix</keyword>